<evidence type="ECO:0000256" key="1">
    <source>
        <dbReference type="SAM" id="MobiDB-lite"/>
    </source>
</evidence>
<reference evidence="2 3" key="1">
    <citation type="journal article" date="2019" name="Int. J. Syst. Evol. Microbiol.">
        <title>Streptomyces cadmiisoli sp. nov., a novel actinomycete isolated from cadmium-contaminated soil.</title>
        <authorList>
            <person name="Li K."/>
            <person name="Tang X."/>
            <person name="Zhao J."/>
            <person name="Guo Y."/>
            <person name="Tang Y."/>
            <person name="Gao J."/>
        </authorList>
    </citation>
    <scope>NUCLEOTIDE SEQUENCE [LARGE SCALE GENOMIC DNA]</scope>
    <source>
        <strain evidence="2 3">ZFG47</strain>
    </source>
</reference>
<accession>A0A2Z4IQL6</accession>
<gene>
    <name evidence="2" type="ORF">DN051_01120</name>
</gene>
<evidence type="ECO:0000313" key="3">
    <source>
        <dbReference type="Proteomes" id="UP000249616"/>
    </source>
</evidence>
<protein>
    <submittedName>
        <fullName evidence="2">Uncharacterized protein</fullName>
    </submittedName>
</protein>
<dbReference type="KEGG" id="scad:DN051_01120"/>
<name>A0A2Z4IQL6_9ACTN</name>
<keyword evidence="3" id="KW-1185">Reference proteome</keyword>
<dbReference type="AlphaFoldDB" id="A0A2Z4IQL6"/>
<organism evidence="2 3">
    <name type="scientific">Streptomyces cadmiisoli</name>
    <dbReference type="NCBI Taxonomy" id="2184053"/>
    <lineage>
        <taxon>Bacteria</taxon>
        <taxon>Bacillati</taxon>
        <taxon>Actinomycetota</taxon>
        <taxon>Actinomycetes</taxon>
        <taxon>Kitasatosporales</taxon>
        <taxon>Streptomycetaceae</taxon>
        <taxon>Streptomyces</taxon>
        <taxon>Streptomyces aurantiacus group</taxon>
    </lineage>
</organism>
<dbReference type="EMBL" id="CP030073">
    <property type="protein sequence ID" value="AWW35451.1"/>
    <property type="molecule type" value="Genomic_DNA"/>
</dbReference>
<dbReference type="Proteomes" id="UP000249616">
    <property type="component" value="Chromosome"/>
</dbReference>
<sequence length="199" mass="22384">MHSVNRNLLNRLADDRTVLTRLVFGVLADLELAPTRVTLLSNRLSLYEAPDGSLDIRLDLDPQPDNQLFPHDHRYSFATRILIGGYIRVVRHRTNGRHSPFTRMILASAVLTIERPVSAYTLNTRSCTRPLWRLAAAPASPRRRKKPSHALEELMPAQDSWPAPVGSRAVRRRVASSGRIHLAGDLPAGGRHRRDITDL</sequence>
<proteinExistence type="predicted"/>
<feature type="region of interest" description="Disordered" evidence="1">
    <location>
        <begin position="138"/>
        <end position="168"/>
    </location>
</feature>
<evidence type="ECO:0000313" key="2">
    <source>
        <dbReference type="EMBL" id="AWW35451.1"/>
    </source>
</evidence>